<keyword evidence="1" id="KW-0812">Transmembrane</keyword>
<comment type="caution">
    <text evidence="2">The sequence shown here is derived from an EMBL/GenBank/DDBJ whole genome shotgun (WGS) entry which is preliminary data.</text>
</comment>
<feature type="transmembrane region" description="Helical" evidence="1">
    <location>
        <begin position="12"/>
        <end position="35"/>
    </location>
</feature>
<name>A0A0R2PFJ3_9ACTN</name>
<evidence type="ECO:0000313" key="3">
    <source>
        <dbReference type="Proteomes" id="UP000053274"/>
    </source>
</evidence>
<reference evidence="2 3" key="1">
    <citation type="submission" date="2015-10" db="EMBL/GenBank/DDBJ databases">
        <title>Metagenome-Assembled Genomes uncover a global brackish microbiome.</title>
        <authorList>
            <person name="Hugerth L.W."/>
            <person name="Larsson J."/>
            <person name="Alneberg J."/>
            <person name="Lindh M.V."/>
            <person name="Legrand C."/>
            <person name="Pinhassi J."/>
            <person name="Andersson A.F."/>
        </authorList>
    </citation>
    <scope>NUCLEOTIDE SEQUENCE [LARGE SCALE GENOMIC DNA]</scope>
    <source>
        <strain evidence="2">BACL15 MAG-120619-bin91</strain>
    </source>
</reference>
<accession>A0A0R2PFJ3</accession>
<organism evidence="2 3">
    <name type="scientific">Actinobacteria bacterium BACL15 MAG-120619-bin91</name>
    <dbReference type="NCBI Taxonomy" id="1655562"/>
    <lineage>
        <taxon>Bacteria</taxon>
        <taxon>Bacillati</taxon>
        <taxon>Actinomycetota</taxon>
        <taxon>Actinomycetes</taxon>
        <taxon>Actinomycetes incertae sedis</taxon>
        <taxon>ac1 cluster</taxon>
    </lineage>
</organism>
<dbReference type="Proteomes" id="UP000053274">
    <property type="component" value="Unassembled WGS sequence"/>
</dbReference>
<feature type="transmembrane region" description="Helical" evidence="1">
    <location>
        <begin position="127"/>
        <end position="148"/>
    </location>
</feature>
<dbReference type="PANTHER" id="PTHR31721">
    <property type="entry name" value="OS06G0710300 PROTEIN"/>
    <property type="match status" value="1"/>
</dbReference>
<keyword evidence="1" id="KW-1133">Transmembrane helix</keyword>
<dbReference type="EMBL" id="LIAM01000055">
    <property type="protein sequence ID" value="KRO35792.1"/>
    <property type="molecule type" value="Genomic_DNA"/>
</dbReference>
<keyword evidence="1" id="KW-0472">Membrane</keyword>
<feature type="transmembrane region" description="Helical" evidence="1">
    <location>
        <begin position="55"/>
        <end position="76"/>
    </location>
</feature>
<sequence>MNQLLAKARYAVFIPAIASILGALLLMFQGSIAMVTTIIDVVTQGTKLKLTIVEILTAVDAILLGTVLLVIGYGLYELFIDEDLEVPLWLQVQDLDDLKSKLIGVVVAIISVIFVGVFVDTNRASDVISYGVGAGAMVTGLAIFAFATRKEPSEKKQRVKGGAPAA</sequence>
<feature type="transmembrane region" description="Helical" evidence="1">
    <location>
        <begin position="102"/>
        <end position="121"/>
    </location>
</feature>
<evidence type="ECO:0000256" key="1">
    <source>
        <dbReference type="SAM" id="Phobius"/>
    </source>
</evidence>
<evidence type="ECO:0000313" key="2">
    <source>
        <dbReference type="EMBL" id="KRO35792.1"/>
    </source>
</evidence>
<dbReference type="InterPro" id="IPR005134">
    <property type="entry name" value="UPF0114"/>
</dbReference>
<dbReference type="AlphaFoldDB" id="A0A0R2PFJ3"/>
<proteinExistence type="predicted"/>
<protein>
    <submittedName>
        <fullName evidence="2">Uncharacterized protein</fullName>
    </submittedName>
</protein>
<gene>
    <name evidence="2" type="ORF">ABR54_04940</name>
</gene>
<dbReference type="PIRSF" id="PIRSF026509">
    <property type="entry name" value="UCP026509"/>
    <property type="match status" value="1"/>
</dbReference>
<dbReference type="Pfam" id="PF03350">
    <property type="entry name" value="UPF0114"/>
    <property type="match status" value="1"/>
</dbReference>
<dbReference type="PANTHER" id="PTHR31721:SF4">
    <property type="entry name" value="OS06G0710300 PROTEIN"/>
    <property type="match status" value="1"/>
</dbReference>